<accession>A0A4Y2P6X1</accession>
<organism evidence="2 3">
    <name type="scientific">Araneus ventricosus</name>
    <name type="common">Orbweaver spider</name>
    <name type="synonym">Epeira ventricosa</name>
    <dbReference type="NCBI Taxonomy" id="182803"/>
    <lineage>
        <taxon>Eukaryota</taxon>
        <taxon>Metazoa</taxon>
        <taxon>Ecdysozoa</taxon>
        <taxon>Arthropoda</taxon>
        <taxon>Chelicerata</taxon>
        <taxon>Arachnida</taxon>
        <taxon>Araneae</taxon>
        <taxon>Araneomorphae</taxon>
        <taxon>Entelegynae</taxon>
        <taxon>Araneoidea</taxon>
        <taxon>Araneidae</taxon>
        <taxon>Araneus</taxon>
    </lineage>
</organism>
<keyword evidence="1" id="KW-0812">Transmembrane</keyword>
<reference evidence="2 3" key="1">
    <citation type="journal article" date="2019" name="Sci. Rep.">
        <title>Orb-weaving spider Araneus ventricosus genome elucidates the spidroin gene catalogue.</title>
        <authorList>
            <person name="Kono N."/>
            <person name="Nakamura H."/>
            <person name="Ohtoshi R."/>
            <person name="Moran D.A.P."/>
            <person name="Shinohara A."/>
            <person name="Yoshida Y."/>
            <person name="Fujiwara M."/>
            <person name="Mori M."/>
            <person name="Tomita M."/>
            <person name="Arakawa K."/>
        </authorList>
    </citation>
    <scope>NUCLEOTIDE SEQUENCE [LARGE SCALE GENOMIC DNA]</scope>
</reference>
<sequence>MLRSAVCIYEEKLLINASGAGVLLLLLVSSLPLRLSNALNPVGWAGLGWVVSHRTSGRTFDPLRMINVQQPNTRRSLVESASTLEPFGSEATTAPFQSWKTDFKNECRTRK</sequence>
<dbReference type="Proteomes" id="UP000499080">
    <property type="component" value="Unassembled WGS sequence"/>
</dbReference>
<protein>
    <submittedName>
        <fullName evidence="2">Uncharacterized protein</fullName>
    </submittedName>
</protein>
<comment type="caution">
    <text evidence="2">The sequence shown here is derived from an EMBL/GenBank/DDBJ whole genome shotgun (WGS) entry which is preliminary data.</text>
</comment>
<feature type="transmembrane region" description="Helical" evidence="1">
    <location>
        <begin position="12"/>
        <end position="33"/>
    </location>
</feature>
<evidence type="ECO:0000256" key="1">
    <source>
        <dbReference type="SAM" id="Phobius"/>
    </source>
</evidence>
<keyword evidence="1" id="KW-0472">Membrane</keyword>
<dbReference type="AlphaFoldDB" id="A0A4Y2P6X1"/>
<proteinExistence type="predicted"/>
<name>A0A4Y2P6X1_ARAVE</name>
<dbReference type="EMBL" id="BGPR01010629">
    <property type="protein sequence ID" value="GBN47174.1"/>
    <property type="molecule type" value="Genomic_DNA"/>
</dbReference>
<gene>
    <name evidence="2" type="ORF">AVEN_158686_1</name>
</gene>
<evidence type="ECO:0000313" key="3">
    <source>
        <dbReference type="Proteomes" id="UP000499080"/>
    </source>
</evidence>
<keyword evidence="3" id="KW-1185">Reference proteome</keyword>
<keyword evidence="1" id="KW-1133">Transmembrane helix</keyword>
<evidence type="ECO:0000313" key="2">
    <source>
        <dbReference type="EMBL" id="GBN47174.1"/>
    </source>
</evidence>